<organism evidence="3 4">
    <name type="scientific">Collimonas arenae</name>
    <dbReference type="NCBI Taxonomy" id="279058"/>
    <lineage>
        <taxon>Bacteria</taxon>
        <taxon>Pseudomonadati</taxon>
        <taxon>Pseudomonadota</taxon>
        <taxon>Betaproteobacteria</taxon>
        <taxon>Burkholderiales</taxon>
        <taxon>Oxalobacteraceae</taxon>
        <taxon>Collimonas</taxon>
    </lineage>
</organism>
<dbReference type="SMART" id="SM00972">
    <property type="entry name" value="SCPU"/>
    <property type="match status" value="2"/>
</dbReference>
<dbReference type="EMBL" id="CP009962">
    <property type="protein sequence ID" value="AIY41361.1"/>
    <property type="molecule type" value="Genomic_DNA"/>
</dbReference>
<dbReference type="InterPro" id="IPR007893">
    <property type="entry name" value="Spore_coat_U/FanG"/>
</dbReference>
<feature type="signal peptide" evidence="1">
    <location>
        <begin position="1"/>
        <end position="27"/>
    </location>
</feature>
<evidence type="ECO:0000313" key="3">
    <source>
        <dbReference type="EMBL" id="AIY41361.1"/>
    </source>
</evidence>
<proteinExistence type="predicted"/>
<dbReference type="PANTHER" id="PTHR37089">
    <property type="entry name" value="PROTEIN U-RELATED"/>
    <property type="match status" value="1"/>
</dbReference>
<feature type="chain" id="PRO_5001974096" evidence="1">
    <location>
        <begin position="28"/>
        <end position="344"/>
    </location>
</feature>
<feature type="domain" description="Spore coat protein U/FanG" evidence="2">
    <location>
        <begin position="204"/>
        <end position="340"/>
    </location>
</feature>
<keyword evidence="4" id="KW-1185">Reference proteome</keyword>
<dbReference type="HOGENOM" id="CLU_069372_1_0_4"/>
<evidence type="ECO:0000259" key="2">
    <source>
        <dbReference type="Pfam" id="PF05229"/>
    </source>
</evidence>
<evidence type="ECO:0000256" key="1">
    <source>
        <dbReference type="SAM" id="SignalP"/>
    </source>
</evidence>
<accession>A0A0A1FA23</accession>
<dbReference type="Pfam" id="PF05229">
    <property type="entry name" value="SCPU"/>
    <property type="match status" value="2"/>
</dbReference>
<dbReference type="STRING" id="279058.LT85_2203"/>
<dbReference type="KEGG" id="care:LT85_2203"/>
<dbReference type="Proteomes" id="UP000030302">
    <property type="component" value="Chromosome"/>
</dbReference>
<dbReference type="RefSeq" id="WP_052135059.1">
    <property type="nucleotide sequence ID" value="NZ_CP009962.1"/>
</dbReference>
<dbReference type="InterPro" id="IPR053167">
    <property type="entry name" value="Spore_coat_component"/>
</dbReference>
<dbReference type="AlphaFoldDB" id="A0A0A1FA23"/>
<name>A0A0A1FA23_9BURK</name>
<feature type="domain" description="Spore coat protein U/FanG" evidence="2">
    <location>
        <begin position="29"/>
        <end position="175"/>
    </location>
</feature>
<evidence type="ECO:0000313" key="4">
    <source>
        <dbReference type="Proteomes" id="UP000030302"/>
    </source>
</evidence>
<protein>
    <submittedName>
        <fullName evidence="3">Sigma-fimbriae tip adhesin</fullName>
    </submittedName>
</protein>
<sequence>MSNHFKRMMLFVLLLLGSVSLPSSALAQSVNCPNPTIANVQFGTIDFATGTVNVSGSVAWSCTSTGILGLILSPQANIAMCLNLNTGTGGAQANPRLLSSGSNTLNYQIYTNAGDSQIWGSTATPTTPTPLLIPVSIPAGLLFSTTVNGNTPFYAQLPGTQTSAPASTYNSTLGVAVSGSYTLNANTPLSSCSSGTTVLNTGSATFVTSATVQKFCLVTTNNVNFGAIPSTAVNTTASSSINVTCTNGTPYFVGLSPSNANTAGAGVMSGSIGGNTDKVPYQLSSTPGPSGTVWGNTATSTTVGNGKAGTGTGLAQPLNVYATVPGANYRPDSYSDTVTVNVNY</sequence>
<keyword evidence="1" id="KW-0732">Signal</keyword>
<reference evidence="4" key="1">
    <citation type="journal article" date="2014" name="Soil Biol. Biochem.">
        <title>Structure and function of bacterial communities in ageing soils: Insights from the Mendocino ecological staircase.</title>
        <authorList>
            <person name="Uroz S."/>
            <person name="Tech J.J."/>
            <person name="Sawaya N.A."/>
            <person name="Frey-Klett P."/>
            <person name="Leveau J.H.J."/>
        </authorList>
    </citation>
    <scope>NUCLEOTIDE SEQUENCE [LARGE SCALE GENOMIC DNA]</scope>
    <source>
        <strain evidence="4">Cal35</strain>
    </source>
</reference>
<gene>
    <name evidence="3" type="ORF">LT85_2203</name>
</gene>